<name>A0ACC3NHI4_9PEZI</name>
<accession>A0ACC3NHI4</accession>
<gene>
    <name evidence="1" type="ORF">LTR37_006076</name>
</gene>
<keyword evidence="2" id="KW-1185">Reference proteome</keyword>
<sequence>MDISTLLQGSHATTSPSGQHLAFISNGNLRICSAHAPEQCTDIKIRILAKDMIAIKWNDDGSHVAVVSARNIEIVDLDDASHRVRLDNGGAGLGRFASADFVGKTQLLVTWEFGKAKLWNLSNGRGVELCDVKTTCDGESWQVRPDRSNAGRRTLAVLSRPGADDLLNVYTPDLHKQLSSVRIPTADARSLSWSPDGRWLAIVDSPMAPLSVHFFTPDGHHFRSQPTSEDSSEGLGVKSIVWSPDSQTVALTRYDGRIALLNTKTFTPLATIEHTTTIDQRASPAHQQAPTWQEAVSASGERSYIAAAQPVSPPLSRTKPSTEPSELGVAEACFSCDGSYLATRDERMLNSVWIWDMSTLGAHAVLIQHSNVRKLHWHPTQSDTMMVDCGEGILYMFNASSSSPPTSLTTSMVGSAVLSWLPARSASDSTILASTKSCFTLMWPEGRPDVPEYERAVSQEAADEPFDEGASEDSLFDVLSGRKPLPPRSTQSYTERIDIEVETEEEDSTTRMDDTFREKKTRIPEPLDPLDDSDIF</sequence>
<comment type="caution">
    <text evidence="1">The sequence shown here is derived from an EMBL/GenBank/DDBJ whole genome shotgun (WGS) entry which is preliminary data.</text>
</comment>
<organism evidence="1 2">
    <name type="scientific">Vermiconidia calcicola</name>
    <dbReference type="NCBI Taxonomy" id="1690605"/>
    <lineage>
        <taxon>Eukaryota</taxon>
        <taxon>Fungi</taxon>
        <taxon>Dikarya</taxon>
        <taxon>Ascomycota</taxon>
        <taxon>Pezizomycotina</taxon>
        <taxon>Dothideomycetes</taxon>
        <taxon>Dothideomycetidae</taxon>
        <taxon>Mycosphaerellales</taxon>
        <taxon>Extremaceae</taxon>
        <taxon>Vermiconidia</taxon>
    </lineage>
</organism>
<dbReference type="EMBL" id="JAUTXU010000039">
    <property type="protein sequence ID" value="KAK3717021.1"/>
    <property type="molecule type" value="Genomic_DNA"/>
</dbReference>
<reference evidence="1" key="1">
    <citation type="submission" date="2023-07" db="EMBL/GenBank/DDBJ databases">
        <title>Black Yeasts Isolated from many extreme environments.</title>
        <authorList>
            <person name="Coleine C."/>
            <person name="Stajich J.E."/>
            <person name="Selbmann L."/>
        </authorList>
    </citation>
    <scope>NUCLEOTIDE SEQUENCE</scope>
    <source>
        <strain evidence="1">CCFEE 5714</strain>
    </source>
</reference>
<proteinExistence type="predicted"/>
<protein>
    <submittedName>
        <fullName evidence="1">Uncharacterized protein</fullName>
    </submittedName>
</protein>
<evidence type="ECO:0000313" key="1">
    <source>
        <dbReference type="EMBL" id="KAK3717021.1"/>
    </source>
</evidence>
<evidence type="ECO:0000313" key="2">
    <source>
        <dbReference type="Proteomes" id="UP001281147"/>
    </source>
</evidence>
<dbReference type="Proteomes" id="UP001281147">
    <property type="component" value="Unassembled WGS sequence"/>
</dbReference>